<proteinExistence type="predicted"/>
<name>A0A518DG92_9BACT</name>
<evidence type="ECO:0000313" key="1">
    <source>
        <dbReference type="EMBL" id="QDU90479.1"/>
    </source>
</evidence>
<protein>
    <submittedName>
        <fullName evidence="1">Uncharacterized protein</fullName>
    </submittedName>
</protein>
<reference evidence="1 2" key="1">
    <citation type="submission" date="2019-02" db="EMBL/GenBank/DDBJ databases">
        <title>Deep-cultivation of Planctomycetes and their phenomic and genomic characterization uncovers novel biology.</title>
        <authorList>
            <person name="Wiegand S."/>
            <person name="Jogler M."/>
            <person name="Boedeker C."/>
            <person name="Pinto D."/>
            <person name="Vollmers J."/>
            <person name="Rivas-Marin E."/>
            <person name="Kohn T."/>
            <person name="Peeters S.H."/>
            <person name="Heuer A."/>
            <person name="Rast P."/>
            <person name="Oberbeckmann S."/>
            <person name="Bunk B."/>
            <person name="Jeske O."/>
            <person name="Meyerdierks A."/>
            <person name="Storesund J.E."/>
            <person name="Kallscheuer N."/>
            <person name="Luecker S."/>
            <person name="Lage O.M."/>
            <person name="Pohl T."/>
            <person name="Merkel B.J."/>
            <person name="Hornburger P."/>
            <person name="Mueller R.-W."/>
            <person name="Bruemmer F."/>
            <person name="Labrenz M."/>
            <person name="Spormann A.M."/>
            <person name="Op den Camp H."/>
            <person name="Overmann J."/>
            <person name="Amann R."/>
            <person name="Jetten M.S.M."/>
            <person name="Mascher T."/>
            <person name="Medema M.H."/>
            <person name="Devos D.P."/>
            <person name="Kaster A.-K."/>
            <person name="Ovreas L."/>
            <person name="Rohde M."/>
            <person name="Galperin M.Y."/>
            <person name="Jogler C."/>
        </authorList>
    </citation>
    <scope>NUCLEOTIDE SEQUENCE [LARGE SCALE GENOMIC DNA]</scope>
    <source>
        <strain evidence="1 2">Pla175</strain>
    </source>
</reference>
<keyword evidence="2" id="KW-1185">Reference proteome</keyword>
<dbReference type="AlphaFoldDB" id="A0A518DG92"/>
<dbReference type="EMBL" id="CP036291">
    <property type="protein sequence ID" value="QDU90479.1"/>
    <property type="molecule type" value="Genomic_DNA"/>
</dbReference>
<accession>A0A518DG92</accession>
<dbReference type="OrthoDB" id="229996at2"/>
<dbReference type="KEGG" id="pnd:Pla175_38840"/>
<sequence length="83" mass="8658">MRSLADALTDAGVDLTGWRLQRATGVSADGKVIVGYGANPAGQVEAWRADMSAAPEPRGLGLYSVLAGAAAFAARWRRRRTAG</sequence>
<dbReference type="Proteomes" id="UP000317429">
    <property type="component" value="Chromosome"/>
</dbReference>
<dbReference type="RefSeq" id="WP_145289051.1">
    <property type="nucleotide sequence ID" value="NZ_CP036291.1"/>
</dbReference>
<organism evidence="1 2">
    <name type="scientific">Pirellulimonas nuda</name>
    <dbReference type="NCBI Taxonomy" id="2528009"/>
    <lineage>
        <taxon>Bacteria</taxon>
        <taxon>Pseudomonadati</taxon>
        <taxon>Planctomycetota</taxon>
        <taxon>Planctomycetia</taxon>
        <taxon>Pirellulales</taxon>
        <taxon>Lacipirellulaceae</taxon>
        <taxon>Pirellulimonas</taxon>
    </lineage>
</organism>
<evidence type="ECO:0000313" key="2">
    <source>
        <dbReference type="Proteomes" id="UP000317429"/>
    </source>
</evidence>
<gene>
    <name evidence="1" type="ORF">Pla175_38840</name>
</gene>